<accession>A0A1Y1VW04</accession>
<gene>
    <name evidence="1" type="ORF">DL89DRAFT_130998</name>
</gene>
<dbReference type="EMBL" id="MCFD01000041">
    <property type="protein sequence ID" value="ORX65195.1"/>
    <property type="molecule type" value="Genomic_DNA"/>
</dbReference>
<reference evidence="1 2" key="1">
    <citation type="submission" date="2016-07" db="EMBL/GenBank/DDBJ databases">
        <title>Pervasive Adenine N6-methylation of Active Genes in Fungi.</title>
        <authorList>
            <consortium name="DOE Joint Genome Institute"/>
            <person name="Mondo S.J."/>
            <person name="Dannebaum R.O."/>
            <person name="Kuo R.C."/>
            <person name="Labutti K."/>
            <person name="Haridas S."/>
            <person name="Kuo A."/>
            <person name="Salamov A."/>
            <person name="Ahrendt S.R."/>
            <person name="Lipzen A."/>
            <person name="Sullivan W."/>
            <person name="Andreopoulos W.B."/>
            <person name="Clum A."/>
            <person name="Lindquist E."/>
            <person name="Daum C."/>
            <person name="Ramamoorthy G.K."/>
            <person name="Gryganskyi A."/>
            <person name="Culley D."/>
            <person name="Magnuson J.K."/>
            <person name="James T.Y."/>
            <person name="O'Malley M.A."/>
            <person name="Stajich J.E."/>
            <person name="Spatafora J.W."/>
            <person name="Visel A."/>
            <person name="Grigoriev I.V."/>
        </authorList>
    </citation>
    <scope>NUCLEOTIDE SEQUENCE [LARGE SCALE GENOMIC DNA]</scope>
    <source>
        <strain evidence="1 2">ATCC 12442</strain>
    </source>
</reference>
<evidence type="ECO:0000313" key="1">
    <source>
        <dbReference type="EMBL" id="ORX65195.1"/>
    </source>
</evidence>
<dbReference type="AlphaFoldDB" id="A0A1Y1VW04"/>
<sequence length="94" mass="10817">MEYTNWVITTDDKDDQVAKGCEAFKVMKEFSQQTDVFIIANNKVDCWLVNDNTGEKVQITHHDAEQGIIICEGDEISFKAALRNLERNDTMIYI</sequence>
<proteinExistence type="predicted"/>
<comment type="caution">
    <text evidence="1">The sequence shown here is derived from an EMBL/GenBank/DDBJ whole genome shotgun (WGS) entry which is preliminary data.</text>
</comment>
<dbReference type="GeneID" id="63799970"/>
<keyword evidence="2" id="KW-1185">Reference proteome</keyword>
<evidence type="ECO:0000313" key="2">
    <source>
        <dbReference type="Proteomes" id="UP000193922"/>
    </source>
</evidence>
<dbReference type="Proteomes" id="UP000193922">
    <property type="component" value="Unassembled WGS sequence"/>
</dbReference>
<name>A0A1Y1VW04_9FUNG</name>
<protein>
    <submittedName>
        <fullName evidence="1">Uncharacterized protein</fullName>
    </submittedName>
</protein>
<organism evidence="1 2">
    <name type="scientific">Linderina pennispora</name>
    <dbReference type="NCBI Taxonomy" id="61395"/>
    <lineage>
        <taxon>Eukaryota</taxon>
        <taxon>Fungi</taxon>
        <taxon>Fungi incertae sedis</taxon>
        <taxon>Zoopagomycota</taxon>
        <taxon>Kickxellomycotina</taxon>
        <taxon>Kickxellomycetes</taxon>
        <taxon>Kickxellales</taxon>
        <taxon>Kickxellaceae</taxon>
        <taxon>Linderina</taxon>
    </lineage>
</organism>
<dbReference type="RefSeq" id="XP_040739516.1">
    <property type="nucleotide sequence ID" value="XM_040883322.1"/>
</dbReference>